<evidence type="ECO:0000256" key="1">
    <source>
        <dbReference type="SAM" id="Coils"/>
    </source>
</evidence>
<dbReference type="AlphaFoldDB" id="A0A200Q7C2"/>
<keyword evidence="4" id="KW-1185">Reference proteome</keyword>
<dbReference type="InParanoid" id="A0A200Q7C2"/>
<dbReference type="EMBL" id="MVGT01002848">
    <property type="protein sequence ID" value="OVA06391.1"/>
    <property type="molecule type" value="Genomic_DNA"/>
</dbReference>
<dbReference type="STRING" id="56857.A0A200Q7C2"/>
<organism evidence="3 4">
    <name type="scientific">Macleaya cordata</name>
    <name type="common">Five-seeded plume-poppy</name>
    <name type="synonym">Bocconia cordata</name>
    <dbReference type="NCBI Taxonomy" id="56857"/>
    <lineage>
        <taxon>Eukaryota</taxon>
        <taxon>Viridiplantae</taxon>
        <taxon>Streptophyta</taxon>
        <taxon>Embryophyta</taxon>
        <taxon>Tracheophyta</taxon>
        <taxon>Spermatophyta</taxon>
        <taxon>Magnoliopsida</taxon>
        <taxon>Ranunculales</taxon>
        <taxon>Papaveraceae</taxon>
        <taxon>Papaveroideae</taxon>
        <taxon>Macleaya</taxon>
    </lineage>
</organism>
<evidence type="ECO:0000313" key="4">
    <source>
        <dbReference type="Proteomes" id="UP000195402"/>
    </source>
</evidence>
<dbReference type="Proteomes" id="UP000195402">
    <property type="component" value="Unassembled WGS sequence"/>
</dbReference>
<comment type="caution">
    <text evidence="3">The sequence shown here is derived from an EMBL/GenBank/DDBJ whole genome shotgun (WGS) entry which is preliminary data.</text>
</comment>
<feature type="region of interest" description="Disordered" evidence="2">
    <location>
        <begin position="792"/>
        <end position="822"/>
    </location>
</feature>
<dbReference type="PANTHER" id="PTHR34380:SF1">
    <property type="entry name" value="OS01G0221300 PROTEIN"/>
    <property type="match status" value="1"/>
</dbReference>
<evidence type="ECO:0000256" key="2">
    <source>
        <dbReference type="SAM" id="MobiDB-lite"/>
    </source>
</evidence>
<feature type="region of interest" description="Disordered" evidence="2">
    <location>
        <begin position="622"/>
        <end position="686"/>
    </location>
</feature>
<gene>
    <name evidence="3" type="ORF">BVC80_8981g29</name>
</gene>
<proteinExistence type="predicted"/>
<feature type="coiled-coil region" evidence="1">
    <location>
        <begin position="256"/>
        <end position="444"/>
    </location>
</feature>
<sequence>MDRVRYLEGIRRAEHEIEVWKRRFMELETRFLRLKQVEFQKFELERAFEVGIAKYDGLALEFGKKKKECVEIQAELDTLILRKIAVEVELKEHKKMCIELKERITRLEEDQKVICERENRDLECGKRKAVGEIEVRKKRFRELETQAALRLKHEVELEKELEVHRTKCHGLSVELEKEKMACVVVEDNLKDLMIGKVAVDDELKEYKKMCNGQKKRITLLEKDQNILRGREKRAMERITYLLKELKKRESDESVKCVQLKTENKNLECGKRNAENKIEVWKKRFRELETQALRLKQVELEKGELEKELEAYKAQCHGLSVELEEKKMECVAIEGKLKDLRLRKITVDDELKEYKTTCNETKEMIMGLEEDQKVICKKEKRAQERITYLEEEIKKIESDEREKYVQLKTENRDLECGKRRAEDEIEIWKKRFRELETQFLRLEEENSTLRCIDSHVSENIELEAGGLQTEVPYNDKQKTYRNKKLQSETDGAHLPHLKIKEKMFNSSAFAGCNHPSSPQGNRNVHIAGPPSINMKSEPLVNAMEEKKNTPLESKVDFGSRVRKQIGFELKRSSSEKLALREKGSVRPAFGGIVEISDNEDEKEIVPKHTCNIIGKQTVHVSTDDTLKRSSDNEKNLTSKKCSKRPCSDRRGEEYGSSCEEDIPLSSTPKRRRALKTVTTDSESEDDDRIPIGKLKMKKLEELNEGVHKLSPLSLHAEKVTRSSGGENVEKSISPSSRRLISLRQCEKNKNWVERTFSNVSTSANYLQMSGNSYQKAANATSENGKEDLVEGIGSHSEGKSLGGVIENWSDSSDSGDSSSDSEDARDFDLAFNQVIEMVKRNRLKESKWQFEADMLSSFEEDPELCMKAVCTLYRQQISEKKLMEGSLHFNNRGFNKYDALRFNVNRNALPAVLAINTEVVKSSFEMARPVGY</sequence>
<dbReference type="PANTHER" id="PTHR34380">
    <property type="entry name" value="BNAA03G12380D PROTEIN"/>
    <property type="match status" value="1"/>
</dbReference>
<name>A0A200Q7C2_MACCD</name>
<evidence type="ECO:0000313" key="3">
    <source>
        <dbReference type="EMBL" id="OVA06391.1"/>
    </source>
</evidence>
<feature type="compositionally biased region" description="Low complexity" evidence="2">
    <location>
        <begin position="808"/>
        <end position="817"/>
    </location>
</feature>
<dbReference type="OMA" id="HDELCAN"/>
<reference evidence="3 4" key="1">
    <citation type="journal article" date="2017" name="Mol. Plant">
        <title>The Genome of Medicinal Plant Macleaya cordata Provides New Insights into Benzylisoquinoline Alkaloids Metabolism.</title>
        <authorList>
            <person name="Liu X."/>
            <person name="Liu Y."/>
            <person name="Huang P."/>
            <person name="Ma Y."/>
            <person name="Qing Z."/>
            <person name="Tang Q."/>
            <person name="Cao H."/>
            <person name="Cheng P."/>
            <person name="Zheng Y."/>
            <person name="Yuan Z."/>
            <person name="Zhou Y."/>
            <person name="Liu J."/>
            <person name="Tang Z."/>
            <person name="Zhuo Y."/>
            <person name="Zhang Y."/>
            <person name="Yu L."/>
            <person name="Huang J."/>
            <person name="Yang P."/>
            <person name="Peng Q."/>
            <person name="Zhang J."/>
            <person name="Jiang W."/>
            <person name="Zhang Z."/>
            <person name="Lin K."/>
            <person name="Ro D.K."/>
            <person name="Chen X."/>
            <person name="Xiong X."/>
            <person name="Shang Y."/>
            <person name="Huang S."/>
            <person name="Zeng J."/>
        </authorList>
    </citation>
    <scope>NUCLEOTIDE SEQUENCE [LARGE SCALE GENOMIC DNA]</scope>
    <source>
        <strain evidence="4">cv. BLH2017</strain>
        <tissue evidence="3">Root</tissue>
    </source>
</reference>
<accession>A0A200Q7C2</accession>
<feature type="compositionally biased region" description="Basic and acidic residues" evidence="2">
    <location>
        <begin position="622"/>
        <end position="635"/>
    </location>
</feature>
<dbReference type="OrthoDB" id="1899721at2759"/>
<keyword evidence="1" id="KW-0175">Coiled coil</keyword>
<protein>
    <submittedName>
        <fullName evidence="3">Uncharacterized protein</fullName>
    </submittedName>
</protein>